<dbReference type="HAMAP" id="MF_00388">
    <property type="entry name" value="LpxC"/>
    <property type="match status" value="1"/>
</dbReference>
<evidence type="ECO:0000256" key="11">
    <source>
        <dbReference type="ARBA" id="ARBA00024535"/>
    </source>
</evidence>
<evidence type="ECO:0000256" key="9">
    <source>
        <dbReference type="ARBA" id="ARBA00022833"/>
    </source>
</evidence>
<comment type="caution">
    <text evidence="13">The sequence shown here is derived from an EMBL/GenBank/DDBJ whole genome shotgun (WGS) entry which is preliminary data.</text>
</comment>
<evidence type="ECO:0000256" key="2">
    <source>
        <dbReference type="ARBA" id="ARBA00002923"/>
    </source>
</evidence>
<dbReference type="GO" id="GO:0016829">
    <property type="term" value="F:lyase activity"/>
    <property type="evidence" value="ECO:0007669"/>
    <property type="project" value="UniProtKB-KW"/>
</dbReference>
<feature type="active site" description="Proton donor" evidence="12">
    <location>
        <position position="288"/>
    </location>
</feature>
<feature type="binding site" evidence="12">
    <location>
        <position position="265"/>
    </location>
    <ligand>
        <name>Zn(2+)</name>
        <dbReference type="ChEBI" id="CHEBI:29105"/>
    </ligand>
</feature>
<gene>
    <name evidence="12" type="primary">lpxC</name>
    <name evidence="13" type="ORF">GGR21_003457</name>
</gene>
<comment type="catalytic activity">
    <reaction evidence="11 12">
        <text>a UDP-3-O-[(3R)-3-hydroxyacyl]-N-acetyl-alpha-D-glucosamine + H2O = a UDP-3-O-[(3R)-3-hydroxyacyl]-alpha-D-glucosamine + acetate</text>
        <dbReference type="Rhea" id="RHEA:67816"/>
        <dbReference type="ChEBI" id="CHEBI:15377"/>
        <dbReference type="ChEBI" id="CHEBI:30089"/>
        <dbReference type="ChEBI" id="CHEBI:137740"/>
        <dbReference type="ChEBI" id="CHEBI:173225"/>
        <dbReference type="EC" id="3.5.1.108"/>
    </reaction>
</comment>
<comment type="function">
    <text evidence="2 12">Catalyzes the hydrolysis of UDP-3-O-myristoyl-N-acetylglucosamine to form UDP-3-O-myristoylglucosamine and acetate, the committed step in lipid A biosynthesis.</text>
</comment>
<dbReference type="Proteomes" id="UP000555103">
    <property type="component" value="Unassembled WGS sequence"/>
</dbReference>
<dbReference type="SUPFAM" id="SSF54211">
    <property type="entry name" value="Ribosomal protein S5 domain 2-like"/>
    <property type="match status" value="2"/>
</dbReference>
<keyword evidence="5 12" id="KW-0444">Lipid biosynthesis</keyword>
<evidence type="ECO:0000256" key="6">
    <source>
        <dbReference type="ARBA" id="ARBA00022556"/>
    </source>
</evidence>
<evidence type="ECO:0000256" key="12">
    <source>
        <dbReference type="HAMAP-Rule" id="MF_00388"/>
    </source>
</evidence>
<dbReference type="Gene3D" id="3.30.230.20">
    <property type="entry name" value="lpxc deacetylase, domain 1"/>
    <property type="match status" value="1"/>
</dbReference>
<dbReference type="UniPathway" id="UPA00359">
    <property type="reaction ID" value="UER00478"/>
</dbReference>
<protein>
    <recommendedName>
        <fullName evidence="4 12">UDP-3-O-acyl-N-acetylglucosamine deacetylase</fullName>
        <shortName evidence="12">UDP-3-O-acyl-GlcNAc deacetylase</shortName>
        <ecNumber evidence="4 12">3.5.1.108</ecNumber>
    </recommendedName>
    <alternativeName>
        <fullName evidence="12">UDP-3-O-[R-3-hydroxymyristoyl]-N-acetylglucosamine deacetylase</fullName>
    </alternativeName>
</protein>
<feature type="binding site" evidence="12">
    <location>
        <position position="261"/>
    </location>
    <ligand>
        <name>Zn(2+)</name>
        <dbReference type="ChEBI" id="CHEBI:29105"/>
    </ligand>
</feature>
<dbReference type="RefSeq" id="WP_183308378.1">
    <property type="nucleotide sequence ID" value="NZ_JACIEP010000014.1"/>
</dbReference>
<dbReference type="GO" id="GO:0009245">
    <property type="term" value="P:lipid A biosynthetic process"/>
    <property type="evidence" value="ECO:0007669"/>
    <property type="project" value="UniProtKB-UniRule"/>
</dbReference>
<keyword evidence="14" id="KW-1185">Reference proteome</keyword>
<keyword evidence="10 12" id="KW-0443">Lipid metabolism</keyword>
<comment type="cofactor">
    <cofactor evidence="1 12">
        <name>Zn(2+)</name>
        <dbReference type="ChEBI" id="CHEBI:29105"/>
    </cofactor>
</comment>
<dbReference type="InterPro" id="IPR004463">
    <property type="entry name" value="UDP-acyl_GlcNac_deAcase"/>
</dbReference>
<dbReference type="PANTHER" id="PTHR33694:SF1">
    <property type="entry name" value="UDP-3-O-ACYL-N-ACETYLGLUCOSAMINE DEACETYLASE 1, MITOCHONDRIAL-RELATED"/>
    <property type="match status" value="1"/>
</dbReference>
<dbReference type="InterPro" id="IPR011334">
    <property type="entry name" value="UDP-acyl_GlcNac_deAcase_C"/>
</dbReference>
<keyword evidence="6 12" id="KW-0441">Lipid A biosynthesis</keyword>
<accession>A0A840CNG6</accession>
<evidence type="ECO:0000256" key="4">
    <source>
        <dbReference type="ARBA" id="ARBA00012745"/>
    </source>
</evidence>
<dbReference type="GO" id="GO:0046872">
    <property type="term" value="F:metal ion binding"/>
    <property type="evidence" value="ECO:0007669"/>
    <property type="project" value="UniProtKB-KW"/>
</dbReference>
<dbReference type="GO" id="GO:0016020">
    <property type="term" value="C:membrane"/>
    <property type="evidence" value="ECO:0007669"/>
    <property type="project" value="GOC"/>
</dbReference>
<evidence type="ECO:0000256" key="3">
    <source>
        <dbReference type="ARBA" id="ARBA00005002"/>
    </source>
</evidence>
<dbReference type="PANTHER" id="PTHR33694">
    <property type="entry name" value="UDP-3-O-ACYL-N-ACETYLGLUCOSAMINE DEACETYLASE 1, MITOCHONDRIAL-RELATED"/>
    <property type="match status" value="1"/>
</dbReference>
<name>A0A840CNG6_9BACT</name>
<feature type="binding site" evidence="12">
    <location>
        <position position="78"/>
    </location>
    <ligand>
        <name>Zn(2+)</name>
        <dbReference type="ChEBI" id="CHEBI:29105"/>
    </ligand>
</feature>
<evidence type="ECO:0000256" key="8">
    <source>
        <dbReference type="ARBA" id="ARBA00022801"/>
    </source>
</evidence>
<keyword evidence="7 12" id="KW-0479">Metal-binding</keyword>
<evidence type="ECO:0000256" key="10">
    <source>
        <dbReference type="ARBA" id="ARBA00023098"/>
    </source>
</evidence>
<dbReference type="GO" id="GO:0103117">
    <property type="term" value="F:UDP-3-O-acyl-N-acetylglucosamine deacetylase activity"/>
    <property type="evidence" value="ECO:0007669"/>
    <property type="project" value="UniProtKB-UniRule"/>
</dbReference>
<dbReference type="InterPro" id="IPR015870">
    <property type="entry name" value="UDP-acyl_N-AcGlcN_deAcase_N"/>
</dbReference>
<evidence type="ECO:0000256" key="7">
    <source>
        <dbReference type="ARBA" id="ARBA00022723"/>
    </source>
</evidence>
<evidence type="ECO:0000256" key="1">
    <source>
        <dbReference type="ARBA" id="ARBA00001947"/>
    </source>
</evidence>
<dbReference type="Gene3D" id="3.30.1700.10">
    <property type="entry name" value="lpxc deacetylase, domain 2"/>
    <property type="match status" value="1"/>
</dbReference>
<keyword evidence="9 12" id="KW-0862">Zinc</keyword>
<sequence>MVYQRTLKSSFTLQGKGLHTGLNIKITFNPAPENHGYKIRRTDVPGQPIIDALAENVAATQRGTVLSANGVQVSTVEHALAALYACEIDNCLIDVDAPEVPIMDGSSIMFVSKIKEVGAQQQDAERKYIMFKRKRVKVVDKATGSSMLLMPDESFSIQSHITFNSTLLRQQDAHMNDLAEFTRDFAPARTFVFVREVMPLLENNLVKGGDLDNAIVIYDKQIAQNDFDHLADVMGVKRKDASKLGYIMNKPLLYPNEPARHKLLDIIGDIALVGYFIKGKIIANCPGHGINNLFARAIREAIFAEKKPKLELSLLAEIPA</sequence>
<comment type="pathway">
    <text evidence="3 12">Glycolipid biosynthesis; lipid IV(A) biosynthesis; lipid IV(A) from (3R)-3-hydroxytetradecanoyl-[acyl-carrier-protein] and UDP-N-acetyl-alpha-D-glucosamine: step 2/6.</text>
</comment>
<evidence type="ECO:0000313" key="13">
    <source>
        <dbReference type="EMBL" id="MBB4037540.1"/>
    </source>
</evidence>
<dbReference type="EC" id="3.5.1.108" evidence="4 12"/>
<proteinExistence type="inferred from homology"/>
<comment type="similarity">
    <text evidence="12">Belongs to the LpxC family.</text>
</comment>
<reference evidence="13 14" key="1">
    <citation type="submission" date="2020-08" db="EMBL/GenBank/DDBJ databases">
        <title>Genomic Encyclopedia of Type Strains, Phase IV (KMG-IV): sequencing the most valuable type-strain genomes for metagenomic binning, comparative biology and taxonomic classification.</title>
        <authorList>
            <person name="Goeker M."/>
        </authorList>
    </citation>
    <scope>NUCLEOTIDE SEQUENCE [LARGE SCALE GENOMIC DNA]</scope>
    <source>
        <strain evidence="13 14">DSM 104969</strain>
    </source>
</reference>
<dbReference type="AlphaFoldDB" id="A0A840CNG6"/>
<keyword evidence="8 12" id="KW-0378">Hydrolase</keyword>
<evidence type="ECO:0000256" key="5">
    <source>
        <dbReference type="ARBA" id="ARBA00022516"/>
    </source>
</evidence>
<evidence type="ECO:0000313" key="14">
    <source>
        <dbReference type="Proteomes" id="UP000555103"/>
    </source>
</evidence>
<organism evidence="13 14">
    <name type="scientific">Dysgonomonas hofstadii</name>
    <dbReference type="NCBI Taxonomy" id="637886"/>
    <lineage>
        <taxon>Bacteria</taxon>
        <taxon>Pseudomonadati</taxon>
        <taxon>Bacteroidota</taxon>
        <taxon>Bacteroidia</taxon>
        <taxon>Bacteroidales</taxon>
        <taxon>Dysgonomonadaceae</taxon>
        <taxon>Dysgonomonas</taxon>
    </lineage>
</organism>
<dbReference type="Pfam" id="PF03331">
    <property type="entry name" value="LpxC"/>
    <property type="match status" value="2"/>
</dbReference>
<keyword evidence="13" id="KW-0456">Lyase</keyword>
<dbReference type="InterPro" id="IPR020568">
    <property type="entry name" value="Ribosomal_Su5_D2-typ_SF"/>
</dbReference>
<dbReference type="EMBL" id="JACIEP010000014">
    <property type="protein sequence ID" value="MBB4037540.1"/>
    <property type="molecule type" value="Genomic_DNA"/>
</dbReference>